<evidence type="ECO:0000313" key="3">
    <source>
        <dbReference type="EMBL" id="WQB97491.1"/>
    </source>
</evidence>
<sequence>MDKEKRARLFTIFGTVLYLEPLSGELRHGAPDRVPANVALVADGISPDGRRCRIMYNAEPGWVPVAFEAGRSGLITNDGVASPSLRIAALERGLLSLRSEDRYLCAEPDGCVTLSRTKCSLWECFLASEDWCTAYPHDAEAAFDLPVDWPGVHRAVIDPMLRARSRRVVKEKKVFFFANTEWSNGRVYYDLCKFLHERGYVADILNWRVSYTRDQIANILTYYDFVISGLDGIASLIDNYLVPPERIIGISHGVYYDFNILIEKKGVEIFGKLANFGVVSYSMISESAILGVPRIPSVASLGVDLTEFGGEISGSLRIVGYASSMSHKTKEGIEKKRGELAAECAERSGLDFRLAGSHENPVSFHDMPAYYSTVDAVLMTSMIEAAGLPVLEAAAAGRLVIGTPVGHFPLRAYQGGGIIAPIDSERFKRFTISTLLYYKSNPQAYVDKCHSIKEAAKMFDWQYVIDEWVDLIEMAKPSRT</sequence>
<dbReference type="GO" id="GO:0016757">
    <property type="term" value="F:glycosyltransferase activity"/>
    <property type="evidence" value="ECO:0007669"/>
    <property type="project" value="UniProtKB-KW"/>
</dbReference>
<keyword evidence="1 3" id="KW-0328">Glycosyltransferase</keyword>
<dbReference type="Pfam" id="PF13692">
    <property type="entry name" value="Glyco_trans_1_4"/>
    <property type="match status" value="1"/>
</dbReference>
<dbReference type="SUPFAM" id="SSF53756">
    <property type="entry name" value="UDP-Glycosyltransferase/glycogen phosphorylase"/>
    <property type="match status" value="1"/>
</dbReference>
<evidence type="ECO:0000256" key="2">
    <source>
        <dbReference type="ARBA" id="ARBA00022679"/>
    </source>
</evidence>
<accession>A0ABZ0VJB5</accession>
<evidence type="ECO:0000313" key="4">
    <source>
        <dbReference type="Proteomes" id="UP001322481"/>
    </source>
</evidence>
<dbReference type="EC" id="2.4.-.-" evidence="3"/>
<keyword evidence="4" id="KW-1185">Reference proteome</keyword>
<dbReference type="PANTHER" id="PTHR12526:SF510">
    <property type="entry name" value="D-INOSITOL 3-PHOSPHATE GLYCOSYLTRANSFERASE"/>
    <property type="match status" value="1"/>
</dbReference>
<dbReference type="RefSeq" id="WP_322418102.1">
    <property type="nucleotide sequence ID" value="NZ_CP139858.1"/>
</dbReference>
<name>A0ABZ0VJB5_9HYPH</name>
<dbReference type="EMBL" id="CP139858">
    <property type="protein sequence ID" value="WQB97491.1"/>
    <property type="molecule type" value="Genomic_DNA"/>
</dbReference>
<gene>
    <name evidence="3" type="ORF">U0R22_001624</name>
</gene>
<protein>
    <submittedName>
        <fullName evidence="3">Glycosyltransferase</fullName>
        <ecNumber evidence="3">2.4.-.-</ecNumber>
    </submittedName>
</protein>
<dbReference type="PANTHER" id="PTHR12526">
    <property type="entry name" value="GLYCOSYLTRANSFERASE"/>
    <property type="match status" value="1"/>
</dbReference>
<reference evidence="3 4" key="1">
    <citation type="submission" date="2023-11" db="EMBL/GenBank/DDBJ databases">
        <authorList>
            <person name="Panchal A.K."/>
            <person name="Meaney J.S."/>
            <person name="Karas B.J."/>
            <person name="diCenzo G.C."/>
        </authorList>
    </citation>
    <scope>NUCLEOTIDE SEQUENCE [LARGE SCALE GENOMIC DNA]</scope>
    <source>
        <strain evidence="3 4">NZP2235</strain>
    </source>
</reference>
<organism evidence="3 4">
    <name type="scientific">Mesorhizobium huakuii</name>
    <dbReference type="NCBI Taxonomy" id="28104"/>
    <lineage>
        <taxon>Bacteria</taxon>
        <taxon>Pseudomonadati</taxon>
        <taxon>Pseudomonadota</taxon>
        <taxon>Alphaproteobacteria</taxon>
        <taxon>Hyphomicrobiales</taxon>
        <taxon>Phyllobacteriaceae</taxon>
        <taxon>Mesorhizobium</taxon>
    </lineage>
</organism>
<dbReference type="Proteomes" id="UP001322481">
    <property type="component" value="Chromosome"/>
</dbReference>
<evidence type="ECO:0000256" key="1">
    <source>
        <dbReference type="ARBA" id="ARBA00022676"/>
    </source>
</evidence>
<dbReference type="Gene3D" id="3.40.50.2000">
    <property type="entry name" value="Glycogen Phosphorylase B"/>
    <property type="match status" value="1"/>
</dbReference>
<proteinExistence type="predicted"/>
<keyword evidence="2 3" id="KW-0808">Transferase</keyword>